<dbReference type="Proteomes" id="UP001324287">
    <property type="component" value="Chromosome"/>
</dbReference>
<dbReference type="RefSeq" id="WP_324274289.1">
    <property type="nucleotide sequence ID" value="NZ_CP141261.1"/>
</dbReference>
<organism evidence="1 2">
    <name type="scientific">Blastococcus brunescens</name>
    <dbReference type="NCBI Taxonomy" id="1564165"/>
    <lineage>
        <taxon>Bacteria</taxon>
        <taxon>Bacillati</taxon>
        <taxon>Actinomycetota</taxon>
        <taxon>Actinomycetes</taxon>
        <taxon>Geodermatophilales</taxon>
        <taxon>Geodermatophilaceae</taxon>
        <taxon>Blastococcus</taxon>
    </lineage>
</organism>
<sequence length="136" mass="15339">MNSAARRDILTGPVPYRDVSYAEDQLFGRDVIAAGYIKAFAPRASAVHSNDMTLAEYDDRMTEETMGQREVGIDVAVPSLGVVGRMMVRGIARDSLRLARDRDFSVRRKAYHFVLNPLFHWQKWRGVRRGAAAPMP</sequence>
<reference evidence="1 2" key="1">
    <citation type="submission" date="2023-12" db="EMBL/GenBank/DDBJ databases">
        <title>Blastococcus brunescens sp. nov., an actonobacterium isolated from sandstone collected in sahara desert.</title>
        <authorList>
            <person name="Gtari M."/>
            <person name="Ghodhbane F."/>
        </authorList>
    </citation>
    <scope>NUCLEOTIDE SEQUENCE [LARGE SCALE GENOMIC DNA]</scope>
    <source>
        <strain evidence="1 2">BMG 8361</strain>
    </source>
</reference>
<accession>A0ABZ1AWL1</accession>
<gene>
    <name evidence="1" type="ORF">U6N30_24230</name>
</gene>
<keyword evidence="2" id="KW-1185">Reference proteome</keyword>
<proteinExistence type="predicted"/>
<protein>
    <submittedName>
        <fullName evidence="1">Uncharacterized protein</fullName>
    </submittedName>
</protein>
<evidence type="ECO:0000313" key="2">
    <source>
        <dbReference type="Proteomes" id="UP001324287"/>
    </source>
</evidence>
<evidence type="ECO:0000313" key="1">
    <source>
        <dbReference type="EMBL" id="WRL62940.1"/>
    </source>
</evidence>
<dbReference type="EMBL" id="CP141261">
    <property type="protein sequence ID" value="WRL62940.1"/>
    <property type="molecule type" value="Genomic_DNA"/>
</dbReference>
<name>A0ABZ1AWL1_9ACTN</name>